<dbReference type="PATRIC" id="fig|1339316.3.peg.2694"/>
<evidence type="ECO:0000313" key="2">
    <source>
        <dbReference type="Proteomes" id="UP000020773"/>
    </source>
</evidence>
<protein>
    <submittedName>
        <fullName evidence="1">Uncharacterized protein</fullName>
    </submittedName>
</protein>
<name>A0A015XCS9_BACFG</name>
<accession>A0A015XCS9</accession>
<comment type="caution">
    <text evidence="1">The sequence shown here is derived from an EMBL/GenBank/DDBJ whole genome shotgun (WGS) entry which is preliminary data.</text>
</comment>
<dbReference type="EMBL" id="JGDB01000168">
    <property type="protein sequence ID" value="EXY90470.1"/>
    <property type="molecule type" value="Genomic_DNA"/>
</dbReference>
<reference evidence="1 2" key="1">
    <citation type="submission" date="2014-02" db="EMBL/GenBank/DDBJ databases">
        <authorList>
            <person name="Sears C."/>
            <person name="Carroll K."/>
            <person name="Sack B.R."/>
            <person name="Qadri F."/>
            <person name="Myers L.L."/>
            <person name="Chung G.-T."/>
            <person name="Escheverria P."/>
            <person name="Fraser C.M."/>
            <person name="Sadzewicz L."/>
            <person name="Shefchek K.A."/>
            <person name="Tallon L."/>
            <person name="Das S.P."/>
            <person name="Daugherty S."/>
            <person name="Mongodin E.F."/>
        </authorList>
    </citation>
    <scope>NUCLEOTIDE SEQUENCE [LARGE SCALE GENOMIC DNA]</scope>
    <source>
        <strain evidence="2">3998T(B)3</strain>
    </source>
</reference>
<proteinExistence type="predicted"/>
<dbReference type="Proteomes" id="UP000020773">
    <property type="component" value="Unassembled WGS sequence"/>
</dbReference>
<evidence type="ECO:0000313" key="1">
    <source>
        <dbReference type="EMBL" id="EXY90470.1"/>
    </source>
</evidence>
<sequence>MKINKLYSMKTIKRPYTPVCDLELVPVECIGDFAVILPRAFIAVRDGSYRIPVIPGSFTPGVESEQADSGTIYYNVGHTFEVALTGPDSQELLSALSLQDLVAIYTNEAGERIVSGSPQTPLKLTFSIVSGKYQCKLSGKQVYIEAYHSPF</sequence>
<organism evidence="1 2">
    <name type="scientific">Bacteroides fragilis str. 3998T(B)3</name>
    <dbReference type="NCBI Taxonomy" id="1339316"/>
    <lineage>
        <taxon>Bacteria</taxon>
        <taxon>Pseudomonadati</taxon>
        <taxon>Bacteroidota</taxon>
        <taxon>Bacteroidia</taxon>
        <taxon>Bacteroidales</taxon>
        <taxon>Bacteroidaceae</taxon>
        <taxon>Bacteroides</taxon>
    </lineage>
</organism>
<dbReference type="AlphaFoldDB" id="A0A015XCS9"/>
<gene>
    <name evidence="1" type="ORF">M125_2816</name>
</gene>